<evidence type="ECO:0000256" key="4">
    <source>
        <dbReference type="ARBA" id="ARBA00022692"/>
    </source>
</evidence>
<evidence type="ECO:0000256" key="3">
    <source>
        <dbReference type="ARBA" id="ARBA00022448"/>
    </source>
</evidence>
<feature type="transmembrane region" description="Helical" evidence="7">
    <location>
        <begin position="134"/>
        <end position="151"/>
    </location>
</feature>
<dbReference type="Proteomes" id="UP000033647">
    <property type="component" value="Unassembled WGS sequence"/>
</dbReference>
<feature type="transmembrane region" description="Helical" evidence="7">
    <location>
        <begin position="74"/>
        <end position="93"/>
    </location>
</feature>
<keyword evidence="3" id="KW-0813">Transport</keyword>
<sequence>MLCLVFELRRNTRLGLPTPNLYHKMTKRPSWYTIGVAIFAATGTFFFGFDTGIATTTIAHDSWKEYMKHPPQPLVGGVAAIYVGGETVGAILQTTVGDRLGRIRFMQLASIIVTIGVVIQTASQNMPMFLTGRGIAGVGVGAMVGTVPVYLSEIAAPHQRGLVAGISGLGIAFGTMTSNWVGFACAFAPYGPVQWRLPLATQIPWGVLLFIGLCTFMPDSPRHLIRRGEIDKARAEFAKIRRDLHSHEAQHEFNLSVAQIQFEQNRELKSYRETFKLLRHRILVCIGVLLMTSLVGSAVVLYNQTILYKSLGLPEKTVIAMAGVYGTLSFISNVLTNRYLADQWGRRKMMLTGLTGIIITLTYTAIMQHEFQHTDNQIGKGFTVLGLFLYGIVYYGMLNSTSWTYGAEIVPVASRSKAMGLGAASHFIANVALTEAGPTAFATIHENYYYVFVGFTAFYLVVGYFYFPETKNKTLEEVAAAFGDRLVTLGEPLVSAKENVYEKQAVTEEVESGKHEERP</sequence>
<dbReference type="SUPFAM" id="SSF103473">
    <property type="entry name" value="MFS general substrate transporter"/>
    <property type="match status" value="1"/>
</dbReference>
<evidence type="ECO:0000259" key="8">
    <source>
        <dbReference type="PROSITE" id="PS50850"/>
    </source>
</evidence>
<feature type="transmembrane region" description="Helical" evidence="7">
    <location>
        <begin position="31"/>
        <end position="54"/>
    </location>
</feature>
<evidence type="ECO:0000256" key="5">
    <source>
        <dbReference type="ARBA" id="ARBA00022989"/>
    </source>
</evidence>
<feature type="transmembrane region" description="Helical" evidence="7">
    <location>
        <begin position="163"/>
        <end position="191"/>
    </location>
</feature>
<organism evidence="9 10">
    <name type="scientific">Zymoseptoria brevis</name>
    <dbReference type="NCBI Taxonomy" id="1047168"/>
    <lineage>
        <taxon>Eukaryota</taxon>
        <taxon>Fungi</taxon>
        <taxon>Dikarya</taxon>
        <taxon>Ascomycota</taxon>
        <taxon>Pezizomycotina</taxon>
        <taxon>Dothideomycetes</taxon>
        <taxon>Dothideomycetidae</taxon>
        <taxon>Mycosphaerellales</taxon>
        <taxon>Mycosphaerellaceae</taxon>
        <taxon>Zymoseptoria</taxon>
    </lineage>
</organism>
<feature type="transmembrane region" description="Helical" evidence="7">
    <location>
        <begin position="197"/>
        <end position="217"/>
    </location>
</feature>
<dbReference type="InterPro" id="IPR050360">
    <property type="entry name" value="MFS_Sugar_Transporters"/>
</dbReference>
<dbReference type="FunFam" id="1.20.1250.20:FF:000134">
    <property type="entry name" value="MFS sugar transporter protein"/>
    <property type="match status" value="1"/>
</dbReference>
<dbReference type="PRINTS" id="PR00171">
    <property type="entry name" value="SUGRTRNSPORT"/>
</dbReference>
<keyword evidence="5 7" id="KW-1133">Transmembrane helix</keyword>
<feature type="transmembrane region" description="Helical" evidence="7">
    <location>
        <begin position="418"/>
        <end position="436"/>
    </location>
</feature>
<dbReference type="InterPro" id="IPR020846">
    <property type="entry name" value="MFS_dom"/>
</dbReference>
<evidence type="ECO:0000256" key="1">
    <source>
        <dbReference type="ARBA" id="ARBA00004141"/>
    </source>
</evidence>
<comment type="similarity">
    <text evidence="2">Belongs to the major facilitator superfamily. Sugar transporter (TC 2.A.1.1) family.</text>
</comment>
<evidence type="ECO:0000256" key="7">
    <source>
        <dbReference type="SAM" id="Phobius"/>
    </source>
</evidence>
<keyword evidence="6 7" id="KW-0472">Membrane</keyword>
<feature type="transmembrane region" description="Helical" evidence="7">
    <location>
        <begin position="317"/>
        <end position="336"/>
    </location>
</feature>
<dbReference type="Gene3D" id="1.20.1250.20">
    <property type="entry name" value="MFS general substrate transporter like domains"/>
    <property type="match status" value="1"/>
</dbReference>
<name>A0A0F4GJW5_9PEZI</name>
<dbReference type="PANTHER" id="PTHR48022:SF11">
    <property type="entry name" value="MONOSACCHARIDE TRANSPORTER (HXT8), PUTATIVE (AFU_ORTHOLOGUE AFUA_2G08120)-RELATED"/>
    <property type="match status" value="1"/>
</dbReference>
<dbReference type="GO" id="GO:0016020">
    <property type="term" value="C:membrane"/>
    <property type="evidence" value="ECO:0007669"/>
    <property type="project" value="UniProtKB-SubCell"/>
</dbReference>
<dbReference type="InterPro" id="IPR005829">
    <property type="entry name" value="Sugar_transporter_CS"/>
</dbReference>
<protein>
    <submittedName>
        <fullName evidence="9">Mfs monosaccharide transporter like protein</fullName>
    </submittedName>
</protein>
<feature type="domain" description="Major facilitator superfamily (MFS) profile" evidence="8">
    <location>
        <begin position="36"/>
        <end position="471"/>
    </location>
</feature>
<dbReference type="PANTHER" id="PTHR48022">
    <property type="entry name" value="PLASTIDIC GLUCOSE TRANSPORTER 4"/>
    <property type="match status" value="1"/>
</dbReference>
<dbReference type="Pfam" id="PF00083">
    <property type="entry name" value="Sugar_tr"/>
    <property type="match status" value="1"/>
</dbReference>
<evidence type="ECO:0000313" key="10">
    <source>
        <dbReference type="Proteomes" id="UP000033647"/>
    </source>
</evidence>
<keyword evidence="10" id="KW-1185">Reference proteome</keyword>
<feature type="transmembrane region" description="Helical" evidence="7">
    <location>
        <begin position="378"/>
        <end position="397"/>
    </location>
</feature>
<feature type="transmembrane region" description="Helical" evidence="7">
    <location>
        <begin position="348"/>
        <end position="366"/>
    </location>
</feature>
<comment type="caution">
    <text evidence="9">The sequence shown here is derived from an EMBL/GenBank/DDBJ whole genome shotgun (WGS) entry which is preliminary data.</text>
</comment>
<feature type="transmembrane region" description="Helical" evidence="7">
    <location>
        <begin position="448"/>
        <end position="467"/>
    </location>
</feature>
<dbReference type="InterPro" id="IPR005828">
    <property type="entry name" value="MFS_sugar_transport-like"/>
</dbReference>
<feature type="transmembrane region" description="Helical" evidence="7">
    <location>
        <begin position="105"/>
        <end position="122"/>
    </location>
</feature>
<gene>
    <name evidence="9" type="ORF">TI39_contig500g00011</name>
</gene>
<keyword evidence="4 7" id="KW-0812">Transmembrane</keyword>
<comment type="subcellular location">
    <subcellularLocation>
        <location evidence="1">Membrane</location>
        <topology evidence="1">Multi-pass membrane protein</topology>
    </subcellularLocation>
</comment>
<evidence type="ECO:0000313" key="9">
    <source>
        <dbReference type="EMBL" id="KJX97372.1"/>
    </source>
</evidence>
<dbReference type="PROSITE" id="PS50850">
    <property type="entry name" value="MFS"/>
    <property type="match status" value="1"/>
</dbReference>
<dbReference type="OrthoDB" id="6612291at2759"/>
<dbReference type="InterPro" id="IPR003663">
    <property type="entry name" value="Sugar/inositol_transpt"/>
</dbReference>
<dbReference type="AlphaFoldDB" id="A0A0F4GJW5"/>
<dbReference type="InterPro" id="IPR036259">
    <property type="entry name" value="MFS_trans_sf"/>
</dbReference>
<proteinExistence type="inferred from homology"/>
<evidence type="ECO:0000256" key="6">
    <source>
        <dbReference type="ARBA" id="ARBA00023136"/>
    </source>
</evidence>
<reference evidence="9 10" key="1">
    <citation type="submission" date="2015-03" db="EMBL/GenBank/DDBJ databases">
        <title>RNA-seq based gene annotation and comparative genomics of four Zymoseptoria species reveal species-specific pathogenicity related genes and transposable element activity.</title>
        <authorList>
            <person name="Grandaubert J."/>
            <person name="Bhattacharyya A."/>
            <person name="Stukenbrock E.H."/>
        </authorList>
    </citation>
    <scope>NUCLEOTIDE SEQUENCE [LARGE SCALE GENOMIC DNA]</scope>
    <source>
        <strain evidence="9 10">Zb18110</strain>
    </source>
</reference>
<feature type="transmembrane region" description="Helical" evidence="7">
    <location>
        <begin position="282"/>
        <end position="302"/>
    </location>
</feature>
<dbReference type="EMBL" id="LAFY01000492">
    <property type="protein sequence ID" value="KJX97372.1"/>
    <property type="molecule type" value="Genomic_DNA"/>
</dbReference>
<accession>A0A0F4GJW5</accession>
<dbReference type="GO" id="GO:0005351">
    <property type="term" value="F:carbohydrate:proton symporter activity"/>
    <property type="evidence" value="ECO:0007669"/>
    <property type="project" value="TreeGrafter"/>
</dbReference>
<dbReference type="PROSITE" id="PS00217">
    <property type="entry name" value="SUGAR_TRANSPORT_2"/>
    <property type="match status" value="1"/>
</dbReference>
<evidence type="ECO:0000256" key="2">
    <source>
        <dbReference type="ARBA" id="ARBA00010992"/>
    </source>
</evidence>